<evidence type="ECO:0000256" key="2">
    <source>
        <dbReference type="ARBA" id="ARBA00006671"/>
    </source>
</evidence>
<keyword evidence="8" id="KW-1185">Reference proteome</keyword>
<name>A0A411MNU0_9PSED</name>
<dbReference type="SUPFAM" id="SSF49401">
    <property type="entry name" value="Bacterial adhesins"/>
    <property type="match status" value="1"/>
</dbReference>
<sequence>MKKLTFSGLFAALTLAGVTQSAQAADGEISFEGFIVNSTCAIEIGDSTGGVRGVVKLGDEVPTSSLSSAGMVAGGGSFNLQVNSSDPGCDVSGKSATVTFLPVSGSVGPSGQWLALDSVAGAATNVAVQLRDRRGVELPISEPSEEYVDLTQPMRFTANYIATGTATPGPANAKALFTVNIQ</sequence>
<dbReference type="KEGG" id="ptk:EXN22_23240"/>
<proteinExistence type="inferred from homology"/>
<reference evidence="7 8" key="1">
    <citation type="submission" date="2019-02" db="EMBL/GenBank/DDBJ databases">
        <title>Complete genome sequence of Pseudomonas sp. SNU WT1 isolated from rainbow trout.</title>
        <authorList>
            <person name="Oh W.T."/>
            <person name="Park S.C."/>
        </authorList>
    </citation>
    <scope>NUCLEOTIDE SEQUENCE [LARGE SCALE GENOMIC DNA]</scope>
    <source>
        <strain evidence="7 8">SNU WT1</strain>
    </source>
</reference>
<evidence type="ECO:0000256" key="5">
    <source>
        <dbReference type="SAM" id="SignalP"/>
    </source>
</evidence>
<dbReference type="OrthoDB" id="6466381at2"/>
<dbReference type="Proteomes" id="UP000291130">
    <property type="component" value="Chromosome"/>
</dbReference>
<dbReference type="PANTHER" id="PTHR33420:SF3">
    <property type="entry name" value="FIMBRIAL SUBUNIT ELFA"/>
    <property type="match status" value="1"/>
</dbReference>
<dbReference type="InterPro" id="IPR000259">
    <property type="entry name" value="Adhesion_dom_fimbrial"/>
</dbReference>
<keyword evidence="4" id="KW-0281">Fimbrium</keyword>
<dbReference type="InterPro" id="IPR036937">
    <property type="entry name" value="Adhesion_dom_fimbrial_sf"/>
</dbReference>
<evidence type="ECO:0000313" key="7">
    <source>
        <dbReference type="EMBL" id="QBF28463.1"/>
    </source>
</evidence>
<keyword evidence="3 5" id="KW-0732">Signal</keyword>
<organism evidence="7 8">
    <name type="scientific">Pseudomonas tructae</name>
    <dbReference type="NCBI Taxonomy" id="2518644"/>
    <lineage>
        <taxon>Bacteria</taxon>
        <taxon>Pseudomonadati</taxon>
        <taxon>Pseudomonadota</taxon>
        <taxon>Gammaproteobacteria</taxon>
        <taxon>Pseudomonadales</taxon>
        <taxon>Pseudomonadaceae</taxon>
        <taxon>Pseudomonas</taxon>
    </lineage>
</organism>
<evidence type="ECO:0000313" key="8">
    <source>
        <dbReference type="Proteomes" id="UP000291130"/>
    </source>
</evidence>
<dbReference type="InterPro" id="IPR008966">
    <property type="entry name" value="Adhesion_dom_sf"/>
</dbReference>
<dbReference type="RefSeq" id="WP_130266261.1">
    <property type="nucleotide sequence ID" value="NZ_CP035952.1"/>
</dbReference>
<evidence type="ECO:0000256" key="3">
    <source>
        <dbReference type="ARBA" id="ARBA00022729"/>
    </source>
</evidence>
<dbReference type="Pfam" id="PF00419">
    <property type="entry name" value="Fimbrial"/>
    <property type="match status" value="1"/>
</dbReference>
<dbReference type="InterPro" id="IPR050263">
    <property type="entry name" value="Bact_Fimbrial_Adh_Pro"/>
</dbReference>
<comment type="subcellular location">
    <subcellularLocation>
        <location evidence="1">Fimbrium</location>
    </subcellularLocation>
</comment>
<feature type="chain" id="PRO_5019429090" evidence="5">
    <location>
        <begin position="25"/>
        <end position="182"/>
    </location>
</feature>
<dbReference type="AlphaFoldDB" id="A0A411MNU0"/>
<accession>A0A411MNU0</accession>
<dbReference type="EMBL" id="CP035952">
    <property type="protein sequence ID" value="QBF28463.1"/>
    <property type="molecule type" value="Genomic_DNA"/>
</dbReference>
<evidence type="ECO:0000256" key="4">
    <source>
        <dbReference type="ARBA" id="ARBA00023263"/>
    </source>
</evidence>
<feature type="signal peptide" evidence="5">
    <location>
        <begin position="1"/>
        <end position="24"/>
    </location>
</feature>
<feature type="domain" description="Fimbrial-type adhesion" evidence="6">
    <location>
        <begin position="29"/>
        <end position="182"/>
    </location>
</feature>
<protein>
    <submittedName>
        <fullName evidence="7">Type 1 fimbrial protein</fullName>
    </submittedName>
</protein>
<evidence type="ECO:0000259" key="6">
    <source>
        <dbReference type="Pfam" id="PF00419"/>
    </source>
</evidence>
<dbReference type="GO" id="GO:0043709">
    <property type="term" value="P:cell adhesion involved in single-species biofilm formation"/>
    <property type="evidence" value="ECO:0007669"/>
    <property type="project" value="TreeGrafter"/>
</dbReference>
<dbReference type="PANTHER" id="PTHR33420">
    <property type="entry name" value="FIMBRIAL SUBUNIT ELFA-RELATED"/>
    <property type="match status" value="1"/>
</dbReference>
<dbReference type="GO" id="GO:0009289">
    <property type="term" value="C:pilus"/>
    <property type="evidence" value="ECO:0007669"/>
    <property type="project" value="UniProtKB-SubCell"/>
</dbReference>
<dbReference type="Gene3D" id="2.60.40.1090">
    <property type="entry name" value="Fimbrial-type adhesion domain"/>
    <property type="match status" value="1"/>
</dbReference>
<evidence type="ECO:0000256" key="1">
    <source>
        <dbReference type="ARBA" id="ARBA00004561"/>
    </source>
</evidence>
<comment type="similarity">
    <text evidence="2">Belongs to the fimbrial protein family.</text>
</comment>
<gene>
    <name evidence="7" type="ORF">EXN22_23240</name>
</gene>